<name>A0A498JDG7_MALDO</name>
<organism evidence="1 2">
    <name type="scientific">Malus domestica</name>
    <name type="common">Apple</name>
    <name type="synonym">Pyrus malus</name>
    <dbReference type="NCBI Taxonomy" id="3750"/>
    <lineage>
        <taxon>Eukaryota</taxon>
        <taxon>Viridiplantae</taxon>
        <taxon>Streptophyta</taxon>
        <taxon>Embryophyta</taxon>
        <taxon>Tracheophyta</taxon>
        <taxon>Spermatophyta</taxon>
        <taxon>Magnoliopsida</taxon>
        <taxon>eudicotyledons</taxon>
        <taxon>Gunneridae</taxon>
        <taxon>Pentapetalae</taxon>
        <taxon>rosids</taxon>
        <taxon>fabids</taxon>
        <taxon>Rosales</taxon>
        <taxon>Rosaceae</taxon>
        <taxon>Amygdaloideae</taxon>
        <taxon>Maleae</taxon>
        <taxon>Malus</taxon>
    </lineage>
</organism>
<keyword evidence="2" id="KW-1185">Reference proteome</keyword>
<dbReference type="SUPFAM" id="SSF50249">
    <property type="entry name" value="Nucleic acid-binding proteins"/>
    <property type="match status" value="1"/>
</dbReference>
<dbReference type="AlphaFoldDB" id="A0A498JDG7"/>
<proteinExistence type="predicted"/>
<dbReference type="EMBL" id="RDQH01000333">
    <property type="protein sequence ID" value="RXH93728.1"/>
    <property type="molecule type" value="Genomic_DNA"/>
</dbReference>
<accession>A0A498JDG7</accession>
<dbReference type="Gene3D" id="2.40.50.140">
    <property type="entry name" value="Nucleic acid-binding proteins"/>
    <property type="match status" value="1"/>
</dbReference>
<evidence type="ECO:0008006" key="3">
    <source>
        <dbReference type="Google" id="ProtNLM"/>
    </source>
</evidence>
<evidence type="ECO:0000313" key="1">
    <source>
        <dbReference type="EMBL" id="RXH93728.1"/>
    </source>
</evidence>
<sequence>MNGDSACPNCVNQMHKDPTSGELVCQKHSNQIPTPWYKVNLVMEDETNEITALVIGKCGEKLFGVPCKDWWINNNCQMSF</sequence>
<reference evidence="1 2" key="1">
    <citation type="submission" date="2018-10" db="EMBL/GenBank/DDBJ databases">
        <title>A high-quality apple genome assembly.</title>
        <authorList>
            <person name="Hu J."/>
        </authorList>
    </citation>
    <scope>NUCLEOTIDE SEQUENCE [LARGE SCALE GENOMIC DNA]</scope>
    <source>
        <strain evidence="2">cv. HFTH1</strain>
        <tissue evidence="1">Young leaf</tissue>
    </source>
</reference>
<protein>
    <recommendedName>
        <fullName evidence="3">Replication factor A C-terminal domain-containing protein</fullName>
    </recommendedName>
</protein>
<evidence type="ECO:0000313" key="2">
    <source>
        <dbReference type="Proteomes" id="UP000290289"/>
    </source>
</evidence>
<dbReference type="Proteomes" id="UP000290289">
    <property type="component" value="Chromosome 7"/>
</dbReference>
<dbReference type="InterPro" id="IPR012340">
    <property type="entry name" value="NA-bd_OB-fold"/>
</dbReference>
<gene>
    <name evidence="1" type="ORF">DVH24_014304</name>
</gene>
<comment type="caution">
    <text evidence="1">The sequence shown here is derived from an EMBL/GenBank/DDBJ whole genome shotgun (WGS) entry which is preliminary data.</text>
</comment>